<dbReference type="InterPro" id="IPR003156">
    <property type="entry name" value="DHHA1_dom"/>
</dbReference>
<evidence type="ECO:0000259" key="6">
    <source>
        <dbReference type="Pfam" id="PF01368"/>
    </source>
</evidence>
<proteinExistence type="inferred from homology"/>
<name>A0A6N6VTG2_9BACT</name>
<protein>
    <recommendedName>
        <fullName evidence="2">Single-stranded-DNA-specific exonuclease RecJ</fullName>
    </recommendedName>
</protein>
<evidence type="ECO:0000256" key="4">
    <source>
        <dbReference type="ARBA" id="ARBA00022801"/>
    </source>
</evidence>
<dbReference type="OrthoDB" id="9809852at2"/>
<evidence type="ECO:0000256" key="5">
    <source>
        <dbReference type="ARBA" id="ARBA00022839"/>
    </source>
</evidence>
<dbReference type="GO" id="GO:0008409">
    <property type="term" value="F:5'-3' exonuclease activity"/>
    <property type="evidence" value="ECO:0007669"/>
    <property type="project" value="InterPro"/>
</dbReference>
<dbReference type="Gene3D" id="3.90.1640.30">
    <property type="match status" value="1"/>
</dbReference>
<evidence type="ECO:0000259" key="8">
    <source>
        <dbReference type="Pfam" id="PF17768"/>
    </source>
</evidence>
<evidence type="ECO:0000256" key="2">
    <source>
        <dbReference type="ARBA" id="ARBA00019841"/>
    </source>
</evidence>
<dbReference type="InterPro" id="IPR038763">
    <property type="entry name" value="DHH_sf"/>
</dbReference>
<dbReference type="EMBL" id="WFLM01000002">
    <property type="protein sequence ID" value="KAB8039463.1"/>
    <property type="molecule type" value="Genomic_DNA"/>
</dbReference>
<dbReference type="GO" id="GO:0006281">
    <property type="term" value="P:DNA repair"/>
    <property type="evidence" value="ECO:0007669"/>
    <property type="project" value="InterPro"/>
</dbReference>
<dbReference type="PANTHER" id="PTHR30255:SF2">
    <property type="entry name" value="SINGLE-STRANDED-DNA-SPECIFIC EXONUCLEASE RECJ"/>
    <property type="match status" value="1"/>
</dbReference>
<feature type="domain" description="DDH" evidence="6">
    <location>
        <begin position="94"/>
        <end position="248"/>
    </location>
</feature>
<evidence type="ECO:0000259" key="7">
    <source>
        <dbReference type="Pfam" id="PF02272"/>
    </source>
</evidence>
<keyword evidence="5 9" id="KW-0269">Exonuclease</keyword>
<dbReference type="RefSeq" id="WP_153418688.1">
    <property type="nucleotide sequence ID" value="NZ_WFLM01000002.1"/>
</dbReference>
<dbReference type="SUPFAM" id="SSF64182">
    <property type="entry name" value="DHH phosphoesterases"/>
    <property type="match status" value="1"/>
</dbReference>
<dbReference type="NCBIfam" id="TIGR00644">
    <property type="entry name" value="recJ"/>
    <property type="match status" value="1"/>
</dbReference>
<comment type="similarity">
    <text evidence="1">Belongs to the RecJ family.</text>
</comment>
<gene>
    <name evidence="9" type="primary">recJ</name>
    <name evidence="9" type="ORF">GCL60_04200</name>
</gene>
<organism evidence="9 10">
    <name type="scientific">Silvanigrella paludirubra</name>
    <dbReference type="NCBI Taxonomy" id="2499159"/>
    <lineage>
        <taxon>Bacteria</taxon>
        <taxon>Pseudomonadati</taxon>
        <taxon>Bdellovibrionota</taxon>
        <taxon>Oligoflexia</taxon>
        <taxon>Silvanigrellales</taxon>
        <taxon>Silvanigrellaceae</taxon>
        <taxon>Silvanigrella</taxon>
    </lineage>
</organism>
<feature type="domain" description="RecJ OB" evidence="8">
    <location>
        <begin position="478"/>
        <end position="586"/>
    </location>
</feature>
<dbReference type="InterPro" id="IPR051673">
    <property type="entry name" value="SSDNA_exonuclease_RecJ"/>
</dbReference>
<dbReference type="GO" id="GO:0003676">
    <property type="term" value="F:nucleic acid binding"/>
    <property type="evidence" value="ECO:0007669"/>
    <property type="project" value="InterPro"/>
</dbReference>
<accession>A0A6N6VTG2</accession>
<evidence type="ECO:0000313" key="9">
    <source>
        <dbReference type="EMBL" id="KAB8039463.1"/>
    </source>
</evidence>
<reference evidence="9 10" key="1">
    <citation type="submission" date="2019-10" db="EMBL/GenBank/DDBJ databases">
        <title>New species of Slilvanegrellaceae.</title>
        <authorList>
            <person name="Pitt A."/>
            <person name="Hahn M.W."/>
        </authorList>
    </citation>
    <scope>NUCLEOTIDE SEQUENCE [LARGE SCALE GENOMIC DNA]</scope>
    <source>
        <strain evidence="9 10">SP-Ram-0.45-NSY-1</strain>
    </source>
</reference>
<feature type="domain" description="DHHA1" evidence="7">
    <location>
        <begin position="374"/>
        <end position="462"/>
    </location>
</feature>
<dbReference type="Pfam" id="PF02272">
    <property type="entry name" value="DHHA1"/>
    <property type="match status" value="1"/>
</dbReference>
<dbReference type="AlphaFoldDB" id="A0A6N6VTG2"/>
<dbReference type="InterPro" id="IPR001667">
    <property type="entry name" value="DDH_dom"/>
</dbReference>
<evidence type="ECO:0000256" key="1">
    <source>
        <dbReference type="ARBA" id="ARBA00005915"/>
    </source>
</evidence>
<dbReference type="Gene3D" id="3.10.310.30">
    <property type="match status" value="1"/>
</dbReference>
<dbReference type="InterPro" id="IPR004610">
    <property type="entry name" value="RecJ"/>
</dbReference>
<comment type="caution">
    <text evidence="9">The sequence shown here is derived from an EMBL/GenBank/DDBJ whole genome shotgun (WGS) entry which is preliminary data.</text>
</comment>
<dbReference type="InterPro" id="IPR041122">
    <property type="entry name" value="RecJ_OB"/>
</dbReference>
<dbReference type="PANTHER" id="PTHR30255">
    <property type="entry name" value="SINGLE-STRANDED-DNA-SPECIFIC EXONUCLEASE RECJ"/>
    <property type="match status" value="1"/>
</dbReference>
<evidence type="ECO:0000256" key="3">
    <source>
        <dbReference type="ARBA" id="ARBA00022722"/>
    </source>
</evidence>
<dbReference type="Proteomes" id="UP000437748">
    <property type="component" value="Unassembled WGS sequence"/>
</dbReference>
<sequence length="595" mass="66247">MEIDNISFLNKGTSNFKNNYLCSTSRYVWKLKEIIAENSSQLNNYFNKKKNYLLDGKEPTEGSSLLALLPEPWNFKDIRKAAERIICAIQKSEKITIFGDYDVDGTTSCAMLSNFFAELGYPVDVYIPDRILEGYGLNVIGLKKLALNGTKVVITVDNGISAVQACEEGNNLGLDIIITDHHDIPPLLPNAFAILNPKQNDCLFPYRMLAGVGVAFYLMIAIRIIIREQGQICDINLKNYLDFVAIGTIADMAPLTGVNHILCKIGLEVLSQNIKDGKRIGIHELLKCAGWKENTKIDSVDIGFKIGPRLNAAGRLGNALRSVEILSTNDPDAAYSMAHHLHQENAERQTLEKLFTQEALDQVHSCSEIPDALVLHKEDWHPGVVGLVATRVLDKFYRPVLVFGTIDGKLKGSGRSTHSFNLFSVLNEVRDQFISFGGHYHAVGLTILPEKLDWLKEYLANKAKELILSKDKVPPLNIDGLLSLESLDLTLLSKLEELEPYGIENPRTKWLVGPVTVAHVKRMGKDISQNHAKVLFLEQGKESWLTAFGLADVFEGFLETGIEVQLVVEAKLSSWNGKLSKDIRVIDYAPVIFTT</sequence>
<dbReference type="GO" id="GO:0006310">
    <property type="term" value="P:DNA recombination"/>
    <property type="evidence" value="ECO:0007669"/>
    <property type="project" value="InterPro"/>
</dbReference>
<evidence type="ECO:0000313" key="10">
    <source>
        <dbReference type="Proteomes" id="UP000437748"/>
    </source>
</evidence>
<dbReference type="Pfam" id="PF01368">
    <property type="entry name" value="DHH"/>
    <property type="match status" value="1"/>
</dbReference>
<keyword evidence="4" id="KW-0378">Hydrolase</keyword>
<keyword evidence="3" id="KW-0540">Nuclease</keyword>
<dbReference type="Pfam" id="PF17768">
    <property type="entry name" value="RecJ_OB"/>
    <property type="match status" value="1"/>
</dbReference>
<keyword evidence="10" id="KW-1185">Reference proteome</keyword>